<dbReference type="EMBL" id="FNPE01000038">
    <property type="protein sequence ID" value="SDZ57920.1"/>
    <property type="molecule type" value="Genomic_DNA"/>
</dbReference>
<proteinExistence type="predicted"/>
<reference evidence="1 2" key="1">
    <citation type="submission" date="2016-10" db="EMBL/GenBank/DDBJ databases">
        <authorList>
            <person name="de Groot N.N."/>
        </authorList>
    </citation>
    <scope>NUCLEOTIDE SEQUENCE [LARGE SCALE GENOMIC DNA]</scope>
    <source>
        <strain evidence="1 2">LMG 24775</strain>
    </source>
</reference>
<accession>A0A1H3U636</accession>
<dbReference type="GeneID" id="94689609"/>
<evidence type="ECO:0000313" key="1">
    <source>
        <dbReference type="EMBL" id="SDZ57920.1"/>
    </source>
</evidence>
<dbReference type="InterPro" id="IPR011990">
    <property type="entry name" value="TPR-like_helical_dom_sf"/>
</dbReference>
<dbReference type="SUPFAM" id="SSF81901">
    <property type="entry name" value="HCP-like"/>
    <property type="match status" value="1"/>
</dbReference>
<evidence type="ECO:0000313" key="2">
    <source>
        <dbReference type="Proteomes" id="UP000183417"/>
    </source>
</evidence>
<dbReference type="Gene3D" id="1.25.40.10">
    <property type="entry name" value="Tetratricopeptide repeat domain"/>
    <property type="match status" value="1"/>
</dbReference>
<dbReference type="RefSeq" id="WP_074923978.1">
    <property type="nucleotide sequence ID" value="NZ_CP141274.1"/>
</dbReference>
<gene>
    <name evidence="1" type="ORF">SAMN05421547_13821</name>
</gene>
<sequence>MRREDLQLRQLAKTGDTEACLKLGEAYLTGSPGIAKNTSIGISYLRLAIPKAEKKVASCLAKHLSLRELISEDLAFALRQAAEMDEIARLKLSAWHFLRCESDMGISWLRRCQTRLIESNAIDSQVPPVSKILEALHALRVINTKDVSYIIESEARSALDENRLDKSIQMISMLSMSCRTVSLDLVLHQLICDIVVYAEKFRRDLGCLSKNMIEQSLERCSANGDLNACHILGRSLAGYPCGHLPADRLVRSQNLRKSVALLLRCGDAGMSIAWLHLFRICSDYRSSVANPTMAKFCLEKAAKHGIAEAERCLGIIILRESLNIDSMAAGMKLLHSSANKGDSLAKTLLCSFVLPVSGLEEDAEAAILEIQSVTPMLAMRLRLARAFGLTKLEALSMNITTTIRPWGLVLEKNTLVAKGKLSEPRVIPATSTYAMNCLDIASNLFTSNSLESTILEGSLRARSLQLRRLLQKLHVQEKIFFSSASSQERETTRVGAKWAKVQKEILKVAF</sequence>
<evidence type="ECO:0008006" key="3">
    <source>
        <dbReference type="Google" id="ProtNLM"/>
    </source>
</evidence>
<name>A0A1H3U636_9BURK</name>
<organism evidence="1 2">
    <name type="scientific">Delftia lacustris</name>
    <dbReference type="NCBI Taxonomy" id="558537"/>
    <lineage>
        <taxon>Bacteria</taxon>
        <taxon>Pseudomonadati</taxon>
        <taxon>Pseudomonadota</taxon>
        <taxon>Betaproteobacteria</taxon>
        <taxon>Burkholderiales</taxon>
        <taxon>Comamonadaceae</taxon>
        <taxon>Delftia</taxon>
    </lineage>
</organism>
<protein>
    <recommendedName>
        <fullName evidence="3">Sel1 repeat-containing protein</fullName>
    </recommendedName>
</protein>
<dbReference type="Proteomes" id="UP000183417">
    <property type="component" value="Unassembled WGS sequence"/>
</dbReference>
<dbReference type="AlphaFoldDB" id="A0A1H3U636"/>